<evidence type="ECO:0000259" key="5">
    <source>
        <dbReference type="PROSITE" id="PS50925"/>
    </source>
</evidence>
<dbReference type="PANTHER" id="PTHR47893:SF1">
    <property type="entry name" value="REGULATORY PROTEIN PCHR"/>
    <property type="match status" value="1"/>
</dbReference>
<sequence length="485" mass="55290">MLYINFEHPCDQLRKLALSLGADFKENQDSAVLTLDNEVGKGHVTTYNVFEGLNVRVYDITFNKELKITKMEQDPSVIYFLYCVKGHFFHRFENEEKPNKIYPKQNVIFSSASNSPNIVIFPAKIHIRLSAIFVKEKVKVPNPKRKTILETAIEEITSFIDRDAPFSYYGQINPLTAKYAKILVDNTRMDAVGKLLIEGAVVNTLASQVDSHDANKNDTKLSFPLNSTETLKISEVAEYIAEHIDQSLTIEQLSKKFGLSPKKLQAGFRHLFGESLGNFITHLRLEKGKELIQHSDLTISEVCYKIGFSSRSYFSKSFAERFGLLPSKYKKSLSSEDLIYELTYKSTMADAIGAKEIEEIIDEASSTNEKHDITGCLVCQQNNFFQLLEGSKSNVLLIYDKIKKDPRHFNLEVLTRKINSHRFFPQWSMALLSDKDELKETFKNKAINLNLDTSKILNNDDLSVSSTVFWRRVLNMIKASTTPDS</sequence>
<dbReference type="InterPro" id="IPR007024">
    <property type="entry name" value="BLUF_domain"/>
</dbReference>
<evidence type="ECO:0000256" key="3">
    <source>
        <dbReference type="ARBA" id="ARBA00023163"/>
    </source>
</evidence>
<accession>A0ABU7IVG9</accession>
<dbReference type="InterPro" id="IPR018062">
    <property type="entry name" value="HTH_AraC-typ_CS"/>
</dbReference>
<dbReference type="InterPro" id="IPR009057">
    <property type="entry name" value="Homeodomain-like_sf"/>
</dbReference>
<feature type="domain" description="BLUF" evidence="5">
    <location>
        <begin position="339"/>
        <end position="430"/>
    </location>
</feature>
<dbReference type="InterPro" id="IPR020449">
    <property type="entry name" value="Tscrpt_reg_AraC-type_HTH"/>
</dbReference>
<keyword evidence="3" id="KW-0804">Transcription</keyword>
<dbReference type="EMBL" id="JAZDDG010000006">
    <property type="protein sequence ID" value="MEE1976985.1"/>
    <property type="molecule type" value="Genomic_DNA"/>
</dbReference>
<feature type="domain" description="HTH araC/xylS-type" evidence="4">
    <location>
        <begin position="234"/>
        <end position="332"/>
    </location>
</feature>
<dbReference type="InterPro" id="IPR018060">
    <property type="entry name" value="HTH_AraC"/>
</dbReference>
<organism evidence="6 7">
    <name type="scientific">Maribacter cobaltidurans</name>
    <dbReference type="NCBI Taxonomy" id="1178778"/>
    <lineage>
        <taxon>Bacteria</taxon>
        <taxon>Pseudomonadati</taxon>
        <taxon>Bacteroidota</taxon>
        <taxon>Flavobacteriia</taxon>
        <taxon>Flavobacteriales</taxon>
        <taxon>Flavobacteriaceae</taxon>
        <taxon>Maribacter</taxon>
    </lineage>
</organism>
<dbReference type="SMART" id="SM01034">
    <property type="entry name" value="BLUF"/>
    <property type="match status" value="1"/>
</dbReference>
<evidence type="ECO:0000259" key="4">
    <source>
        <dbReference type="PROSITE" id="PS01124"/>
    </source>
</evidence>
<protein>
    <submittedName>
        <fullName evidence="6">BLUF domain-containing protein</fullName>
    </submittedName>
</protein>
<dbReference type="Pfam" id="PF04940">
    <property type="entry name" value="BLUF"/>
    <property type="match status" value="1"/>
</dbReference>
<evidence type="ECO:0000256" key="2">
    <source>
        <dbReference type="ARBA" id="ARBA00023125"/>
    </source>
</evidence>
<dbReference type="SMART" id="SM00342">
    <property type="entry name" value="HTH_ARAC"/>
    <property type="match status" value="1"/>
</dbReference>
<dbReference type="RefSeq" id="WP_272651680.1">
    <property type="nucleotide sequence ID" value="NZ_JAZDDG010000006.1"/>
</dbReference>
<dbReference type="InterPro" id="IPR036046">
    <property type="entry name" value="Acylphosphatase-like_dom_sf"/>
</dbReference>
<keyword evidence="7" id="KW-1185">Reference proteome</keyword>
<evidence type="ECO:0000313" key="7">
    <source>
        <dbReference type="Proteomes" id="UP001356308"/>
    </source>
</evidence>
<dbReference type="PROSITE" id="PS50925">
    <property type="entry name" value="BLUF"/>
    <property type="match status" value="1"/>
</dbReference>
<gene>
    <name evidence="6" type="ORF">V1I91_12935</name>
</gene>
<proteinExistence type="predicted"/>
<dbReference type="SUPFAM" id="SSF46689">
    <property type="entry name" value="Homeodomain-like"/>
    <property type="match status" value="2"/>
</dbReference>
<reference evidence="6 7" key="1">
    <citation type="submission" date="2024-01" db="EMBL/GenBank/DDBJ databases">
        <title>Maribacter spp. originated from different algae showed divergent polysaccharides utilization ability.</title>
        <authorList>
            <person name="Wang H."/>
            <person name="Wu Y."/>
        </authorList>
    </citation>
    <scope>NUCLEOTIDE SEQUENCE [LARGE SCALE GENOMIC DNA]</scope>
    <source>
        <strain evidence="6 7">PR1</strain>
    </source>
</reference>
<dbReference type="PANTHER" id="PTHR47893">
    <property type="entry name" value="REGULATORY PROTEIN PCHR"/>
    <property type="match status" value="1"/>
</dbReference>
<dbReference type="PRINTS" id="PR00032">
    <property type="entry name" value="HTHARAC"/>
</dbReference>
<keyword evidence="1" id="KW-0805">Transcription regulation</keyword>
<dbReference type="SUPFAM" id="SSF54975">
    <property type="entry name" value="Acylphosphatase/BLUF domain-like"/>
    <property type="match status" value="1"/>
</dbReference>
<dbReference type="PROSITE" id="PS01124">
    <property type="entry name" value="HTH_ARAC_FAMILY_2"/>
    <property type="match status" value="1"/>
</dbReference>
<dbReference type="InterPro" id="IPR053142">
    <property type="entry name" value="PchR_regulatory_protein"/>
</dbReference>
<dbReference type="Gene3D" id="3.30.70.100">
    <property type="match status" value="1"/>
</dbReference>
<keyword evidence="2" id="KW-0238">DNA-binding</keyword>
<evidence type="ECO:0000256" key="1">
    <source>
        <dbReference type="ARBA" id="ARBA00023015"/>
    </source>
</evidence>
<name>A0ABU7IVG9_9FLAO</name>
<dbReference type="PROSITE" id="PS00041">
    <property type="entry name" value="HTH_ARAC_FAMILY_1"/>
    <property type="match status" value="1"/>
</dbReference>
<dbReference type="Gene3D" id="1.10.10.60">
    <property type="entry name" value="Homeodomain-like"/>
    <property type="match status" value="2"/>
</dbReference>
<dbReference type="Pfam" id="PF12833">
    <property type="entry name" value="HTH_18"/>
    <property type="match status" value="1"/>
</dbReference>
<dbReference type="Proteomes" id="UP001356308">
    <property type="component" value="Unassembled WGS sequence"/>
</dbReference>
<evidence type="ECO:0000313" key="6">
    <source>
        <dbReference type="EMBL" id="MEE1976985.1"/>
    </source>
</evidence>
<comment type="caution">
    <text evidence="6">The sequence shown here is derived from an EMBL/GenBank/DDBJ whole genome shotgun (WGS) entry which is preliminary data.</text>
</comment>